<comment type="subcellular location">
    <subcellularLocation>
        <location evidence="5">Cytoplasm</location>
    </subcellularLocation>
</comment>
<keyword evidence="1 5" id="KW-0963">Cytoplasm</keyword>
<evidence type="ECO:0000313" key="7">
    <source>
        <dbReference type="EMBL" id="PIW16446.1"/>
    </source>
</evidence>
<organism evidence="7 8">
    <name type="scientific">bacterium (Candidatus Blackallbacteria) CG17_big_fil_post_rev_8_21_14_2_50_48_46</name>
    <dbReference type="NCBI Taxonomy" id="2014261"/>
    <lineage>
        <taxon>Bacteria</taxon>
        <taxon>Candidatus Blackallbacteria</taxon>
    </lineage>
</organism>
<protein>
    <recommendedName>
        <fullName evidence="5">Translational regulator CsrA</fullName>
    </recommendedName>
</protein>
<sequence length="119" mass="13291">MLVLSRKINESIIIGDSVEVIVLEVRDGHVKLGIKAPREVSIHREEVYAEIRQENTRASHKDPKTLASAAQAMQGSVSKPQERAVREEARKARQNPIDLPSEDLRQLGKKLKGKTSSDE</sequence>
<evidence type="ECO:0000313" key="8">
    <source>
        <dbReference type="Proteomes" id="UP000231019"/>
    </source>
</evidence>
<dbReference type="Pfam" id="PF02599">
    <property type="entry name" value="CsrA"/>
    <property type="match status" value="1"/>
</dbReference>
<feature type="compositionally biased region" description="Basic and acidic residues" evidence="6">
    <location>
        <begin position="80"/>
        <end position="91"/>
    </location>
</feature>
<dbReference type="Proteomes" id="UP000231019">
    <property type="component" value="Unassembled WGS sequence"/>
</dbReference>
<dbReference type="AlphaFoldDB" id="A0A2M7G3K0"/>
<name>A0A2M7G3K0_9BACT</name>
<evidence type="ECO:0000256" key="4">
    <source>
        <dbReference type="ARBA" id="ARBA00022884"/>
    </source>
</evidence>
<dbReference type="InterPro" id="IPR036107">
    <property type="entry name" value="CsrA_sf"/>
</dbReference>
<dbReference type="GO" id="GO:0044781">
    <property type="term" value="P:bacterial-type flagellum organization"/>
    <property type="evidence" value="ECO:0007669"/>
    <property type="project" value="UniProtKB-KW"/>
</dbReference>
<evidence type="ECO:0000256" key="3">
    <source>
        <dbReference type="ARBA" id="ARBA00022845"/>
    </source>
</evidence>
<dbReference type="Gene3D" id="2.60.40.4380">
    <property type="entry name" value="Translational regulator CsrA"/>
    <property type="match status" value="1"/>
</dbReference>
<keyword evidence="3 5" id="KW-0810">Translation regulation</keyword>
<dbReference type="GO" id="GO:0045947">
    <property type="term" value="P:negative regulation of translational initiation"/>
    <property type="evidence" value="ECO:0007669"/>
    <property type="project" value="UniProtKB-UniRule"/>
</dbReference>
<comment type="function">
    <text evidence="5">A translational regulator that binds mRNA to regulate translation initiation and/or mRNA stability. Usually binds in the 5'-UTR at or near the Shine-Dalgarno sequence preventing ribosome-binding, thus repressing translation. Its main target seems to be the major flagellin gene, while its function is anatagonized by FliW.</text>
</comment>
<reference evidence="7 8" key="1">
    <citation type="submission" date="2017-09" db="EMBL/GenBank/DDBJ databases">
        <title>Depth-based differentiation of microbial function through sediment-hosted aquifers and enrichment of novel symbionts in the deep terrestrial subsurface.</title>
        <authorList>
            <person name="Probst A.J."/>
            <person name="Ladd B."/>
            <person name="Jarett J.K."/>
            <person name="Geller-Mcgrath D.E."/>
            <person name="Sieber C.M."/>
            <person name="Emerson J.B."/>
            <person name="Anantharaman K."/>
            <person name="Thomas B.C."/>
            <person name="Malmstrom R."/>
            <person name="Stieglmeier M."/>
            <person name="Klingl A."/>
            <person name="Woyke T."/>
            <person name="Ryan C.M."/>
            <person name="Banfield J.F."/>
        </authorList>
    </citation>
    <scope>NUCLEOTIDE SEQUENCE [LARGE SCALE GENOMIC DNA]</scope>
    <source>
        <strain evidence="7">CG17_big_fil_post_rev_8_21_14_2_50_48_46</strain>
    </source>
</reference>
<dbReference type="NCBIfam" id="TIGR00202">
    <property type="entry name" value="csrA"/>
    <property type="match status" value="1"/>
</dbReference>
<dbReference type="HAMAP" id="MF_00167">
    <property type="entry name" value="CsrA"/>
    <property type="match status" value="1"/>
</dbReference>
<dbReference type="GO" id="GO:0048027">
    <property type="term" value="F:mRNA 5'-UTR binding"/>
    <property type="evidence" value="ECO:0007669"/>
    <property type="project" value="UniProtKB-UniRule"/>
</dbReference>
<dbReference type="PANTHER" id="PTHR34984">
    <property type="entry name" value="CARBON STORAGE REGULATOR"/>
    <property type="match status" value="1"/>
</dbReference>
<dbReference type="PANTHER" id="PTHR34984:SF1">
    <property type="entry name" value="CARBON STORAGE REGULATOR"/>
    <property type="match status" value="1"/>
</dbReference>
<proteinExistence type="inferred from homology"/>
<dbReference type="EMBL" id="PFFQ01000037">
    <property type="protein sequence ID" value="PIW16446.1"/>
    <property type="molecule type" value="Genomic_DNA"/>
</dbReference>
<accession>A0A2M7G3K0</accession>
<comment type="subunit">
    <text evidence="5">Homodimer; the beta-strands of each monomer intercalate to form a hydrophobic core, while the alpha-helices form wings that extend away from the core.</text>
</comment>
<keyword evidence="4 5" id="KW-0694">RNA-binding</keyword>
<dbReference type="SUPFAM" id="SSF117130">
    <property type="entry name" value="CsrA-like"/>
    <property type="match status" value="1"/>
</dbReference>
<dbReference type="FunFam" id="2.60.40.4380:FF:000002">
    <property type="entry name" value="Translational regulator CsrA"/>
    <property type="match status" value="1"/>
</dbReference>
<dbReference type="InterPro" id="IPR003751">
    <property type="entry name" value="CsrA"/>
</dbReference>
<keyword evidence="2 5" id="KW-0678">Repressor</keyword>
<keyword evidence="5" id="KW-1005">Bacterial flagellum biogenesis</keyword>
<dbReference type="GO" id="GO:0005829">
    <property type="term" value="C:cytosol"/>
    <property type="evidence" value="ECO:0007669"/>
    <property type="project" value="TreeGrafter"/>
</dbReference>
<feature type="region of interest" description="Disordered" evidence="6">
    <location>
        <begin position="53"/>
        <end position="119"/>
    </location>
</feature>
<evidence type="ECO:0000256" key="1">
    <source>
        <dbReference type="ARBA" id="ARBA00022490"/>
    </source>
</evidence>
<dbReference type="NCBIfam" id="NF002469">
    <property type="entry name" value="PRK01712.1"/>
    <property type="match status" value="1"/>
</dbReference>
<comment type="caution">
    <text evidence="7">The sequence shown here is derived from an EMBL/GenBank/DDBJ whole genome shotgun (WGS) entry which is preliminary data.</text>
</comment>
<feature type="compositionally biased region" description="Basic and acidic residues" evidence="6">
    <location>
        <begin position="53"/>
        <end position="64"/>
    </location>
</feature>
<comment type="similarity">
    <text evidence="5">Belongs to the CsrA/RsmA family.</text>
</comment>
<dbReference type="GO" id="GO:1902208">
    <property type="term" value="P:regulation of bacterial-type flagellum assembly"/>
    <property type="evidence" value="ECO:0007669"/>
    <property type="project" value="UniProtKB-UniRule"/>
</dbReference>
<evidence type="ECO:0000256" key="2">
    <source>
        <dbReference type="ARBA" id="ARBA00022491"/>
    </source>
</evidence>
<dbReference type="GO" id="GO:0006109">
    <property type="term" value="P:regulation of carbohydrate metabolic process"/>
    <property type="evidence" value="ECO:0007669"/>
    <property type="project" value="InterPro"/>
</dbReference>
<evidence type="ECO:0000256" key="6">
    <source>
        <dbReference type="SAM" id="MobiDB-lite"/>
    </source>
</evidence>
<evidence type="ECO:0000256" key="5">
    <source>
        <dbReference type="HAMAP-Rule" id="MF_00167"/>
    </source>
</evidence>
<dbReference type="GO" id="GO:0006402">
    <property type="term" value="P:mRNA catabolic process"/>
    <property type="evidence" value="ECO:0007669"/>
    <property type="project" value="InterPro"/>
</dbReference>
<gene>
    <name evidence="5 7" type="primary">csrA</name>
    <name evidence="7" type="ORF">COW36_11795</name>
</gene>